<evidence type="ECO:0000259" key="4">
    <source>
        <dbReference type="PROSITE" id="PS51118"/>
    </source>
</evidence>
<keyword evidence="6" id="KW-1185">Reference proteome</keyword>
<dbReference type="EMBL" id="JAICBX010000002">
    <property type="protein sequence ID" value="MBW8638562.1"/>
    <property type="molecule type" value="Genomic_DNA"/>
</dbReference>
<name>A0AAE2ZPV8_9HYPH</name>
<dbReference type="InterPro" id="IPR036390">
    <property type="entry name" value="WH_DNA-bd_sf"/>
</dbReference>
<dbReference type="SUPFAM" id="SSF46785">
    <property type="entry name" value="Winged helix' DNA-binding domain"/>
    <property type="match status" value="1"/>
</dbReference>
<dbReference type="AlphaFoldDB" id="A0AAE2ZPV8"/>
<reference evidence="5" key="1">
    <citation type="submission" date="2021-08" db="EMBL/GenBank/DDBJ databases">
        <title>Hoeflea bacterium WL0058 sp. nov., isolated from the sediment.</title>
        <authorList>
            <person name="Wang L."/>
            <person name="Zhang D."/>
        </authorList>
    </citation>
    <scope>NUCLEOTIDE SEQUENCE</scope>
    <source>
        <strain evidence="5">WL0058</strain>
    </source>
</reference>
<dbReference type="PANTHER" id="PTHR33204">
    <property type="entry name" value="TRANSCRIPTIONAL REGULATOR, MARR FAMILY"/>
    <property type="match status" value="1"/>
</dbReference>
<evidence type="ECO:0000256" key="3">
    <source>
        <dbReference type="ARBA" id="ARBA00023163"/>
    </source>
</evidence>
<feature type="domain" description="HTH hxlR-type" evidence="4">
    <location>
        <begin position="1"/>
        <end position="94"/>
    </location>
</feature>
<gene>
    <name evidence="5" type="ORF">K1W69_15300</name>
</gene>
<sequence length="114" mass="13176">MLSRVGDKWTVMVVTFLGTESLRFSELKRRIGSISQKMLTTTLRNLERDGFVNRTVEPTSPPSVRYELTELGHDLLEPVSRLADWTRENTRRIEEARSHYDRLTGKQPGVQSRS</sequence>
<dbReference type="Gene3D" id="1.10.10.10">
    <property type="entry name" value="Winged helix-like DNA-binding domain superfamily/Winged helix DNA-binding domain"/>
    <property type="match status" value="1"/>
</dbReference>
<dbReference type="Pfam" id="PF01638">
    <property type="entry name" value="HxlR"/>
    <property type="match status" value="1"/>
</dbReference>
<dbReference type="InterPro" id="IPR036388">
    <property type="entry name" value="WH-like_DNA-bd_sf"/>
</dbReference>
<accession>A0AAE2ZPV8</accession>
<dbReference type="InterPro" id="IPR002577">
    <property type="entry name" value="HTH_HxlR"/>
</dbReference>
<protein>
    <submittedName>
        <fullName evidence="5">Helix-turn-helix transcriptional regulator</fullName>
    </submittedName>
</protein>
<evidence type="ECO:0000256" key="1">
    <source>
        <dbReference type="ARBA" id="ARBA00023015"/>
    </source>
</evidence>
<proteinExistence type="predicted"/>
<evidence type="ECO:0000313" key="6">
    <source>
        <dbReference type="Proteomes" id="UP001196509"/>
    </source>
</evidence>
<comment type="caution">
    <text evidence="5">The sequence shown here is derived from an EMBL/GenBank/DDBJ whole genome shotgun (WGS) entry which is preliminary data.</text>
</comment>
<evidence type="ECO:0000256" key="2">
    <source>
        <dbReference type="ARBA" id="ARBA00023125"/>
    </source>
</evidence>
<dbReference type="PANTHER" id="PTHR33204:SF39">
    <property type="entry name" value="TRANSCRIPTIONAL REGULATORY PROTEIN"/>
    <property type="match status" value="1"/>
</dbReference>
<dbReference type="PROSITE" id="PS51118">
    <property type="entry name" value="HTH_HXLR"/>
    <property type="match status" value="1"/>
</dbReference>
<keyword evidence="3" id="KW-0804">Transcription</keyword>
<keyword evidence="1" id="KW-0805">Transcription regulation</keyword>
<dbReference type="GO" id="GO:0003677">
    <property type="term" value="F:DNA binding"/>
    <property type="evidence" value="ECO:0007669"/>
    <property type="project" value="UniProtKB-KW"/>
</dbReference>
<keyword evidence="2" id="KW-0238">DNA-binding</keyword>
<dbReference type="Proteomes" id="UP001196509">
    <property type="component" value="Unassembled WGS sequence"/>
</dbReference>
<evidence type="ECO:0000313" key="5">
    <source>
        <dbReference type="EMBL" id="MBW8638562.1"/>
    </source>
</evidence>
<organism evidence="5 6">
    <name type="scientific">Flavimaribacter sediminis</name>
    <dbReference type="NCBI Taxonomy" id="2865987"/>
    <lineage>
        <taxon>Bacteria</taxon>
        <taxon>Pseudomonadati</taxon>
        <taxon>Pseudomonadota</taxon>
        <taxon>Alphaproteobacteria</taxon>
        <taxon>Hyphomicrobiales</taxon>
        <taxon>Rhizobiaceae</taxon>
        <taxon>Flavimaribacter</taxon>
    </lineage>
</organism>